<accession>A0A6A6XET7</accession>
<reference evidence="2" key="1">
    <citation type="journal article" date="2020" name="Stud. Mycol.">
        <title>101 Dothideomycetes genomes: a test case for predicting lifestyles and emergence of pathogens.</title>
        <authorList>
            <person name="Haridas S."/>
            <person name="Albert R."/>
            <person name="Binder M."/>
            <person name="Bloem J."/>
            <person name="Labutti K."/>
            <person name="Salamov A."/>
            <person name="Andreopoulos B."/>
            <person name="Baker S."/>
            <person name="Barry K."/>
            <person name="Bills G."/>
            <person name="Bluhm B."/>
            <person name="Cannon C."/>
            <person name="Castanera R."/>
            <person name="Culley D."/>
            <person name="Daum C."/>
            <person name="Ezra D."/>
            <person name="Gonzalez J."/>
            <person name="Henrissat B."/>
            <person name="Kuo A."/>
            <person name="Liang C."/>
            <person name="Lipzen A."/>
            <person name="Lutzoni F."/>
            <person name="Magnuson J."/>
            <person name="Mondo S."/>
            <person name="Nolan M."/>
            <person name="Ohm R."/>
            <person name="Pangilinan J."/>
            <person name="Park H.-J."/>
            <person name="Ramirez L."/>
            <person name="Alfaro M."/>
            <person name="Sun H."/>
            <person name="Tritt A."/>
            <person name="Yoshinaga Y."/>
            <person name="Zwiers L.-H."/>
            <person name="Turgeon B."/>
            <person name="Goodwin S."/>
            <person name="Spatafora J."/>
            <person name="Crous P."/>
            <person name="Grigoriev I."/>
        </authorList>
    </citation>
    <scope>NUCLEOTIDE SEQUENCE</scope>
    <source>
        <strain evidence="2">CBS 109.77</strain>
    </source>
</reference>
<dbReference type="Proteomes" id="UP000799757">
    <property type="component" value="Unassembled WGS sequence"/>
</dbReference>
<dbReference type="AlphaFoldDB" id="A0A6A6XET7"/>
<feature type="compositionally biased region" description="Polar residues" evidence="1">
    <location>
        <begin position="14"/>
        <end position="39"/>
    </location>
</feature>
<dbReference type="EMBL" id="MU001874">
    <property type="protein sequence ID" value="KAF2794952.1"/>
    <property type="molecule type" value="Genomic_DNA"/>
</dbReference>
<evidence type="ECO:0000313" key="3">
    <source>
        <dbReference type="Proteomes" id="UP000799757"/>
    </source>
</evidence>
<feature type="compositionally biased region" description="Basic and acidic residues" evidence="1">
    <location>
        <begin position="444"/>
        <end position="455"/>
    </location>
</feature>
<feature type="compositionally biased region" description="Basic residues" evidence="1">
    <location>
        <begin position="1"/>
        <end position="11"/>
    </location>
</feature>
<gene>
    <name evidence="2" type="ORF">K505DRAFT_374267</name>
</gene>
<name>A0A6A6XET7_9PLEO</name>
<proteinExistence type="predicted"/>
<protein>
    <submittedName>
        <fullName evidence="2">Uncharacterized protein</fullName>
    </submittedName>
</protein>
<evidence type="ECO:0000256" key="1">
    <source>
        <dbReference type="SAM" id="MobiDB-lite"/>
    </source>
</evidence>
<keyword evidence="3" id="KW-1185">Reference proteome</keyword>
<evidence type="ECO:0000313" key="2">
    <source>
        <dbReference type="EMBL" id="KAF2794952.1"/>
    </source>
</evidence>
<feature type="region of interest" description="Disordered" evidence="1">
    <location>
        <begin position="434"/>
        <end position="465"/>
    </location>
</feature>
<organism evidence="2 3">
    <name type="scientific">Melanomma pulvis-pyrius CBS 109.77</name>
    <dbReference type="NCBI Taxonomy" id="1314802"/>
    <lineage>
        <taxon>Eukaryota</taxon>
        <taxon>Fungi</taxon>
        <taxon>Dikarya</taxon>
        <taxon>Ascomycota</taxon>
        <taxon>Pezizomycotina</taxon>
        <taxon>Dothideomycetes</taxon>
        <taxon>Pleosporomycetidae</taxon>
        <taxon>Pleosporales</taxon>
        <taxon>Melanommataceae</taxon>
        <taxon>Melanomma</taxon>
    </lineage>
</organism>
<feature type="region of interest" description="Disordered" evidence="1">
    <location>
        <begin position="1"/>
        <end position="39"/>
    </location>
</feature>
<dbReference type="OrthoDB" id="3799856at2759"/>
<sequence length="760" mass="85337">MKEHSKRKHRSPERSASTNSKRTRTISDNSESISANQRIQRAKSIFRSDKDPYFPGDNEGKATLDLKAWKLRVKVLCSINDDEDVFRDAVQGLVKICFPQGVLQEIGVNVVEQHMREGHASRENISHMRDVFSAEMVHRLAWMLAEHLDSAQNVEVGISSIIVAVNRLHGHNLDREVLGDIISAFQQLQDTLSKENTEQLANGGGLSIPACSPDLDVPSYDEGEHESKTFPTTEGVSVLGDEIGANSADAHDLHSQLAAAAVTGVGMEEQMTNVKKAGKNRNEIDYEQHNPINNASFGIEDDNAPVQSKDRLEIQGKVSAKPTDKVSKTWRWDVNARIFSPDNIPAHFKKMSDLFAYHALPVVQDQLGQDTSKGRVRKEIEQILGRLSEDEHNQWEESYNKLRNGDAKMLDRVSADRQSHYDRILQMPEAISQTLSNVKKKPREKTGRKSKKVDTGDDEQEMEETFTNTGSNAVKVVGRTYPQNQVDIKEELYAGMSRPSGASRHATEAGSDDIAHNVSALRRLATEKTRSVQYDQIATSSPFGTPIVDLLWGQTVIQKNERGLIAQRLTCALDSYVSIKTMSFPHFGGEMKVLDKSENRKKLEKVIQHSWSCSNKELRCRLEEILIPWVAANPGCFPSVTASPIILAYIMPYVTPVMDVLCGPNTEVVRNKGTKSTGVEPTILQALHLRGISKKDRIGARNVPIEDEMDRAFKLRSDEVRRGFLERILRQIALVHRDKFPDLIKSDLVKNWERMTGLKW</sequence>